<feature type="domain" description="C-type lectin" evidence="2">
    <location>
        <begin position="1"/>
        <end position="63"/>
    </location>
</feature>
<dbReference type="InterPro" id="IPR018378">
    <property type="entry name" value="C-type_lectin_CS"/>
</dbReference>
<evidence type="ECO:0000313" key="4">
    <source>
        <dbReference type="Proteomes" id="UP001432027"/>
    </source>
</evidence>
<dbReference type="InterPro" id="IPR050976">
    <property type="entry name" value="Snaclec"/>
</dbReference>
<dbReference type="AlphaFoldDB" id="A0AAV5TZP9"/>
<feature type="non-terminal residue" evidence="3">
    <location>
        <position position="84"/>
    </location>
</feature>
<dbReference type="InterPro" id="IPR016187">
    <property type="entry name" value="CTDL_fold"/>
</dbReference>
<proteinExistence type="predicted"/>
<dbReference type="Gene3D" id="3.10.100.10">
    <property type="entry name" value="Mannose-Binding Protein A, subunit A"/>
    <property type="match status" value="1"/>
</dbReference>
<evidence type="ECO:0000256" key="1">
    <source>
        <dbReference type="ARBA" id="ARBA00023157"/>
    </source>
</evidence>
<dbReference type="PANTHER" id="PTHR22991">
    <property type="entry name" value="PROTEIN CBG13490"/>
    <property type="match status" value="1"/>
</dbReference>
<dbReference type="InterPro" id="IPR016186">
    <property type="entry name" value="C-type_lectin-like/link_sf"/>
</dbReference>
<reference evidence="3" key="1">
    <citation type="submission" date="2023-10" db="EMBL/GenBank/DDBJ databases">
        <title>Genome assembly of Pristionchus species.</title>
        <authorList>
            <person name="Yoshida K."/>
            <person name="Sommer R.J."/>
        </authorList>
    </citation>
    <scope>NUCLEOTIDE SEQUENCE</scope>
    <source>
        <strain evidence="3">RS0144</strain>
    </source>
</reference>
<comment type="caution">
    <text evidence="3">The sequence shown here is derived from an EMBL/GenBank/DDBJ whole genome shotgun (WGS) entry which is preliminary data.</text>
</comment>
<name>A0AAV5TZP9_9BILA</name>
<dbReference type="PANTHER" id="PTHR22991:SF40">
    <property type="entry name" value="PROTEIN CBG13490"/>
    <property type="match status" value="1"/>
</dbReference>
<evidence type="ECO:0000259" key="2">
    <source>
        <dbReference type="PROSITE" id="PS50041"/>
    </source>
</evidence>
<dbReference type="SUPFAM" id="SSF56436">
    <property type="entry name" value="C-type lectin-like"/>
    <property type="match status" value="1"/>
</dbReference>
<dbReference type="EMBL" id="BTSX01000005">
    <property type="protein sequence ID" value="GMS99414.1"/>
    <property type="molecule type" value="Genomic_DNA"/>
</dbReference>
<keyword evidence="1" id="KW-1015">Disulfide bond</keyword>
<keyword evidence="4" id="KW-1185">Reference proteome</keyword>
<gene>
    <name evidence="3" type="ORF">PENTCL1PPCAC_21589</name>
</gene>
<dbReference type="InterPro" id="IPR001304">
    <property type="entry name" value="C-type_lectin-like"/>
</dbReference>
<sequence length="84" mass="9007">LGASISGKENEFGWIDGSEWDYDNFFIGFPIAGLGDCVIMDTEGGTGQWVNVDCATKQSVACIRQQNSSTSVCPTGPWKEGQVV</sequence>
<dbReference type="CDD" id="cd00037">
    <property type="entry name" value="CLECT"/>
    <property type="match status" value="1"/>
</dbReference>
<accession>A0AAV5TZP9</accession>
<dbReference type="PROSITE" id="PS00615">
    <property type="entry name" value="C_TYPE_LECTIN_1"/>
    <property type="match status" value="1"/>
</dbReference>
<feature type="non-terminal residue" evidence="3">
    <location>
        <position position="1"/>
    </location>
</feature>
<organism evidence="3 4">
    <name type="scientific">Pristionchus entomophagus</name>
    <dbReference type="NCBI Taxonomy" id="358040"/>
    <lineage>
        <taxon>Eukaryota</taxon>
        <taxon>Metazoa</taxon>
        <taxon>Ecdysozoa</taxon>
        <taxon>Nematoda</taxon>
        <taxon>Chromadorea</taxon>
        <taxon>Rhabditida</taxon>
        <taxon>Rhabditina</taxon>
        <taxon>Diplogasteromorpha</taxon>
        <taxon>Diplogasteroidea</taxon>
        <taxon>Neodiplogasteridae</taxon>
        <taxon>Pristionchus</taxon>
    </lineage>
</organism>
<dbReference type="Proteomes" id="UP001432027">
    <property type="component" value="Unassembled WGS sequence"/>
</dbReference>
<protein>
    <recommendedName>
        <fullName evidence="2">C-type lectin domain-containing protein</fullName>
    </recommendedName>
</protein>
<evidence type="ECO:0000313" key="3">
    <source>
        <dbReference type="EMBL" id="GMS99414.1"/>
    </source>
</evidence>
<dbReference type="PROSITE" id="PS50041">
    <property type="entry name" value="C_TYPE_LECTIN_2"/>
    <property type="match status" value="1"/>
</dbReference>